<evidence type="ECO:0000256" key="10">
    <source>
        <dbReference type="ARBA" id="ARBA00042072"/>
    </source>
</evidence>
<evidence type="ECO:0000256" key="2">
    <source>
        <dbReference type="ARBA" id="ARBA00022448"/>
    </source>
</evidence>
<name>A0A0J9EFJ9_9FIRM</name>
<dbReference type="InterPro" id="IPR016152">
    <property type="entry name" value="PTrfase/Anion_transptr"/>
</dbReference>
<evidence type="ECO:0000256" key="7">
    <source>
        <dbReference type="ARBA" id="ARBA00022777"/>
    </source>
</evidence>
<organism evidence="12 13">
    <name type="scientific">[Clostridium] citroniae WAL-19142</name>
    <dbReference type="NCBI Taxonomy" id="742734"/>
    <lineage>
        <taxon>Bacteria</taxon>
        <taxon>Bacillati</taxon>
        <taxon>Bacillota</taxon>
        <taxon>Clostridia</taxon>
        <taxon>Lachnospirales</taxon>
        <taxon>Lachnospiraceae</taxon>
        <taxon>Enterocloster</taxon>
    </lineage>
</organism>
<keyword evidence="5" id="KW-0808">Transferase</keyword>
<feature type="domain" description="PTS EIIA type-2" evidence="11">
    <location>
        <begin position="3"/>
        <end position="146"/>
    </location>
</feature>
<evidence type="ECO:0000256" key="1">
    <source>
        <dbReference type="ARBA" id="ARBA00004496"/>
    </source>
</evidence>
<evidence type="ECO:0000259" key="11">
    <source>
        <dbReference type="PROSITE" id="PS51094"/>
    </source>
</evidence>
<dbReference type="RefSeq" id="WP_007859401.1">
    <property type="nucleotide sequence ID" value="NZ_KQ235883.1"/>
</dbReference>
<proteinExistence type="predicted"/>
<keyword evidence="6" id="KW-0598">Phosphotransferase system</keyword>
<dbReference type="GeneID" id="93166963"/>
<reference evidence="12 13" key="1">
    <citation type="submission" date="2011-04" db="EMBL/GenBank/DDBJ databases">
        <title>The Genome Sequence of Clostridium citroniae WAL-19142.</title>
        <authorList>
            <consortium name="The Broad Institute Genome Sequencing Platform"/>
            <person name="Earl A."/>
            <person name="Ward D."/>
            <person name="Feldgarden M."/>
            <person name="Gevers D."/>
            <person name="Warren Y.A."/>
            <person name="Tyrrell K.L."/>
            <person name="Citron D.M."/>
            <person name="Goldstein E.J."/>
            <person name="Daigneault M."/>
            <person name="Allen-Vercoe E."/>
            <person name="Young S.K."/>
            <person name="Zeng Q."/>
            <person name="Gargeya S."/>
            <person name="Fitzgerald M."/>
            <person name="Haas B."/>
            <person name="Abouelleil A."/>
            <person name="Alvarado L."/>
            <person name="Arachchi H.M."/>
            <person name="Berlin A."/>
            <person name="Brown A."/>
            <person name="Chapman S.B."/>
            <person name="Chen Z."/>
            <person name="Dunbar C."/>
            <person name="Freedman E."/>
            <person name="Gearin G."/>
            <person name="Gellesch M."/>
            <person name="Goldberg J."/>
            <person name="Griggs A."/>
            <person name="Gujja S."/>
            <person name="Heilman E.R."/>
            <person name="Heiman D."/>
            <person name="Howarth C."/>
            <person name="Larson L."/>
            <person name="Lui A."/>
            <person name="MacDonald P.J."/>
            <person name="Mehta T."/>
            <person name="Montmayeur A."/>
            <person name="Murphy C."/>
            <person name="Neiman D."/>
            <person name="Pearson M."/>
            <person name="Priest M."/>
            <person name="Roberts A."/>
            <person name="Saif S."/>
            <person name="Shea T."/>
            <person name="Shenoy N."/>
            <person name="Sisk P."/>
            <person name="Stolte C."/>
            <person name="Sykes S."/>
            <person name="White J."/>
            <person name="Yandava C."/>
            <person name="Wortman J."/>
            <person name="Nusbaum C."/>
            <person name="Birren B."/>
        </authorList>
    </citation>
    <scope>NUCLEOTIDE SEQUENCE [LARGE SCALE GENOMIC DNA]</scope>
    <source>
        <strain evidence="12 13">WAL-19142</strain>
    </source>
</reference>
<dbReference type="PANTHER" id="PTHR36203:SF1">
    <property type="entry name" value="ASCORBATE-SPECIFIC PTS SYSTEM EIIA COMPONENT"/>
    <property type="match status" value="1"/>
</dbReference>
<dbReference type="Pfam" id="PF00359">
    <property type="entry name" value="PTS_EIIA_2"/>
    <property type="match status" value="1"/>
</dbReference>
<evidence type="ECO:0000313" key="12">
    <source>
        <dbReference type="EMBL" id="KMW14375.1"/>
    </source>
</evidence>
<dbReference type="PATRIC" id="fig|742734.4.peg.5180"/>
<comment type="function">
    <text evidence="8">The phosphoenolpyruvate-dependent sugar phosphotransferase system (sugar PTS), a major carbohydrate active transport system, catalyzes the phosphorylation of incoming sugar substrates concomitantly with their translocation across the cell membrane. The enzyme II UlaABC PTS system is involved in ascorbate transport.</text>
</comment>
<evidence type="ECO:0000256" key="4">
    <source>
        <dbReference type="ARBA" id="ARBA00022553"/>
    </source>
</evidence>
<protein>
    <recommendedName>
        <fullName evidence="9">Ascorbate-specific PTS system EIIA component</fullName>
    </recommendedName>
    <alternativeName>
        <fullName evidence="10">Ascorbate-specific phosphotransferase enzyme IIA component</fullName>
    </alternativeName>
</protein>
<keyword evidence="4" id="KW-0597">Phosphoprotein</keyword>
<comment type="subcellular location">
    <subcellularLocation>
        <location evidence="1">Cytoplasm</location>
    </subcellularLocation>
</comment>
<keyword evidence="2" id="KW-0813">Transport</keyword>
<dbReference type="PANTHER" id="PTHR36203">
    <property type="entry name" value="ASCORBATE-SPECIFIC PTS SYSTEM EIIA COMPONENT"/>
    <property type="match status" value="1"/>
</dbReference>
<evidence type="ECO:0000256" key="9">
    <source>
        <dbReference type="ARBA" id="ARBA00041175"/>
    </source>
</evidence>
<dbReference type="Gene3D" id="3.40.930.10">
    <property type="entry name" value="Mannitol-specific EII, Chain A"/>
    <property type="match status" value="1"/>
</dbReference>
<dbReference type="AlphaFoldDB" id="A0A0J9EFJ9"/>
<keyword evidence="3" id="KW-0963">Cytoplasm</keyword>
<dbReference type="InterPro" id="IPR002178">
    <property type="entry name" value="PTS_EIIA_type-2_dom"/>
</dbReference>
<dbReference type="CDD" id="cd00211">
    <property type="entry name" value="PTS_IIA_fru"/>
    <property type="match status" value="1"/>
</dbReference>
<dbReference type="SUPFAM" id="SSF55804">
    <property type="entry name" value="Phoshotransferase/anion transport protein"/>
    <property type="match status" value="1"/>
</dbReference>
<evidence type="ECO:0000313" key="13">
    <source>
        <dbReference type="Proteomes" id="UP000037392"/>
    </source>
</evidence>
<dbReference type="OrthoDB" id="369398at2"/>
<dbReference type="GO" id="GO:0009401">
    <property type="term" value="P:phosphoenolpyruvate-dependent sugar phosphotransferase system"/>
    <property type="evidence" value="ECO:0007669"/>
    <property type="project" value="UniProtKB-KW"/>
</dbReference>
<dbReference type="PROSITE" id="PS51094">
    <property type="entry name" value="PTS_EIIA_TYPE_2"/>
    <property type="match status" value="1"/>
</dbReference>
<keyword evidence="7" id="KW-0418">Kinase</keyword>
<evidence type="ECO:0000256" key="8">
    <source>
        <dbReference type="ARBA" id="ARBA00037387"/>
    </source>
</evidence>
<dbReference type="GO" id="GO:0016301">
    <property type="term" value="F:kinase activity"/>
    <property type="evidence" value="ECO:0007669"/>
    <property type="project" value="UniProtKB-KW"/>
</dbReference>
<evidence type="ECO:0000256" key="6">
    <source>
        <dbReference type="ARBA" id="ARBA00022683"/>
    </source>
</evidence>
<dbReference type="EMBL" id="ADLK01000038">
    <property type="protein sequence ID" value="KMW14375.1"/>
    <property type="molecule type" value="Genomic_DNA"/>
</dbReference>
<comment type="caution">
    <text evidence="12">The sequence shown here is derived from an EMBL/GenBank/DDBJ whole genome shotgun (WGS) entry which is preliminary data.</text>
</comment>
<sequence length="150" mass="16553">MQKLVSLDDIELNVSAADWQDAVIKSGTILLNNGYVTREYVNAMVQTVKNLGPYIVVAPGLAMPHARSTNGVIKSGISIMTLSQPVEFGNESNDPVYLLIGLAGSNDDLHLKIMQAIATIFEDDRMLERITACDRREMVARIFNDVEVEE</sequence>
<evidence type="ECO:0000256" key="5">
    <source>
        <dbReference type="ARBA" id="ARBA00022679"/>
    </source>
</evidence>
<gene>
    <name evidence="12" type="ORF">HMPREF9470_04836</name>
</gene>
<dbReference type="GO" id="GO:0005737">
    <property type="term" value="C:cytoplasm"/>
    <property type="evidence" value="ECO:0007669"/>
    <property type="project" value="UniProtKB-SubCell"/>
</dbReference>
<dbReference type="InterPro" id="IPR051351">
    <property type="entry name" value="Ascorbate-PTS_EIIA_comp"/>
</dbReference>
<dbReference type="Proteomes" id="UP000037392">
    <property type="component" value="Unassembled WGS sequence"/>
</dbReference>
<accession>A0A0J9EFJ9</accession>
<evidence type="ECO:0000256" key="3">
    <source>
        <dbReference type="ARBA" id="ARBA00022490"/>
    </source>
</evidence>
<dbReference type="PROSITE" id="PS00372">
    <property type="entry name" value="PTS_EIIA_TYPE_2_HIS"/>
    <property type="match status" value="1"/>
</dbReference>